<gene>
    <name evidence="6" type="ORF">TrVE_jg10088</name>
</gene>
<feature type="domain" description="Calponin-homology (CH)" evidence="4">
    <location>
        <begin position="137"/>
        <end position="245"/>
    </location>
</feature>
<dbReference type="CDD" id="cd00051">
    <property type="entry name" value="EFh"/>
    <property type="match status" value="1"/>
</dbReference>
<dbReference type="InterPro" id="IPR011992">
    <property type="entry name" value="EF-hand-dom_pair"/>
</dbReference>
<evidence type="ECO:0000256" key="3">
    <source>
        <dbReference type="ARBA" id="ARBA00023203"/>
    </source>
</evidence>
<evidence type="ECO:0000313" key="7">
    <source>
        <dbReference type="Proteomes" id="UP001165160"/>
    </source>
</evidence>
<name>A0A9W7CAI8_9STRA</name>
<dbReference type="Proteomes" id="UP001165160">
    <property type="component" value="Unassembled WGS sequence"/>
</dbReference>
<dbReference type="GO" id="GO:0005509">
    <property type="term" value="F:calcium ion binding"/>
    <property type="evidence" value="ECO:0007669"/>
    <property type="project" value="InterPro"/>
</dbReference>
<dbReference type="InterPro" id="IPR018247">
    <property type="entry name" value="EF_Hand_1_Ca_BS"/>
</dbReference>
<keyword evidence="1" id="KW-0677">Repeat</keyword>
<keyword evidence="2" id="KW-0106">Calcium</keyword>
<comment type="caution">
    <text evidence="6">The sequence shown here is derived from an EMBL/GenBank/DDBJ whole genome shotgun (WGS) entry which is preliminary data.</text>
</comment>
<dbReference type="SUPFAM" id="SSF46966">
    <property type="entry name" value="Spectrin repeat"/>
    <property type="match status" value="2"/>
</dbReference>
<feature type="domain" description="EF-hand" evidence="5">
    <location>
        <begin position="730"/>
        <end position="765"/>
    </location>
</feature>
<dbReference type="Pfam" id="PF13499">
    <property type="entry name" value="EF-hand_7"/>
    <property type="match status" value="1"/>
</dbReference>
<dbReference type="InterPro" id="IPR001589">
    <property type="entry name" value="Actinin_actin-bd_CS"/>
</dbReference>
<dbReference type="PROSITE" id="PS00019">
    <property type="entry name" value="ACTININ_1"/>
    <property type="match status" value="1"/>
</dbReference>
<dbReference type="Pfam" id="PF00435">
    <property type="entry name" value="Spectrin"/>
    <property type="match status" value="1"/>
</dbReference>
<dbReference type="InterPro" id="IPR002017">
    <property type="entry name" value="Spectrin_repeat"/>
</dbReference>
<dbReference type="AlphaFoldDB" id="A0A9W7CAI8"/>
<dbReference type="PANTHER" id="PTHR11915">
    <property type="entry name" value="SPECTRIN/FILAMIN RELATED CYTOSKELETAL PROTEIN"/>
    <property type="match status" value="1"/>
</dbReference>
<dbReference type="PROSITE" id="PS00018">
    <property type="entry name" value="EF_HAND_1"/>
    <property type="match status" value="2"/>
</dbReference>
<protein>
    <recommendedName>
        <fullName evidence="8">Calmodulin</fullName>
    </recommendedName>
</protein>
<dbReference type="GO" id="GO:0003779">
    <property type="term" value="F:actin binding"/>
    <property type="evidence" value="ECO:0007669"/>
    <property type="project" value="UniProtKB-KW"/>
</dbReference>
<proteinExistence type="predicted"/>
<organism evidence="6 7">
    <name type="scientific">Triparma verrucosa</name>
    <dbReference type="NCBI Taxonomy" id="1606542"/>
    <lineage>
        <taxon>Eukaryota</taxon>
        <taxon>Sar</taxon>
        <taxon>Stramenopiles</taxon>
        <taxon>Ochrophyta</taxon>
        <taxon>Bolidophyceae</taxon>
        <taxon>Parmales</taxon>
        <taxon>Triparmaceae</taxon>
        <taxon>Triparma</taxon>
    </lineage>
</organism>
<keyword evidence="3" id="KW-0009">Actin-binding</keyword>
<dbReference type="FunFam" id="1.10.418.10:FF:000001">
    <property type="entry name" value="Actinin alpha 1"/>
    <property type="match status" value="1"/>
</dbReference>
<feature type="domain" description="Calponin-homology (CH)" evidence="4">
    <location>
        <begin position="22"/>
        <end position="134"/>
    </location>
</feature>
<dbReference type="SMART" id="SM00033">
    <property type="entry name" value="CH"/>
    <property type="match status" value="2"/>
</dbReference>
<dbReference type="Gene3D" id="1.20.58.60">
    <property type="match status" value="2"/>
</dbReference>
<dbReference type="SMART" id="SM00054">
    <property type="entry name" value="EFh"/>
    <property type="match status" value="2"/>
</dbReference>
<dbReference type="PROSITE" id="PS00020">
    <property type="entry name" value="ACTININ_2"/>
    <property type="match status" value="1"/>
</dbReference>
<dbReference type="PROSITE" id="PS50021">
    <property type="entry name" value="CH"/>
    <property type="match status" value="2"/>
</dbReference>
<dbReference type="Gene3D" id="1.10.238.10">
    <property type="entry name" value="EF-hand"/>
    <property type="match status" value="1"/>
</dbReference>
<sequence>MATSTPWGSRQVVEESAEEWFVLQKKTFTRWCNSYLRERSIEIDDLFTDVSDGTVLLNLLEIIGQETILSVCGRKFYPPQKCKMDIHKLENCNLIFDYLKQNELKIVNIGSSDIKDGSPRLVLGLIWTIILRFAISEDGKEGLLLWCRKNCAGYEGVDVQNFHRSWTDGLAFCALINHFRPDLIDFNECLARRGEPMTNLNLAFDVAKNELDIDRLLDAEDICGSEKPDEKSIIAYLSLFFKKFAALAQKDNLAEAIRKAVDVTQHHEGLVASYDADSENLLSWIRVQADKFGNNGLDISSTEEVKEVIENLHSFKNGEKPAKQQLLASSEALLANLRLSQRNNERPLYAPKIEVEDIETEWAAMEKSEKTLEDGAIELLDAFERTDYALQRFGNKIAKVEEFVAANNPVFTATDYGDSVQSCSELLKKCEVFEMQAPKYSTMLKSCDDFVQMCAPKHSGSAAAKEKYDAVSTSVSELEAAEAAFKTNVAAALEEQKRLLALKEKFVAALVNYEFDLFEAQEALMEPISLCNSVAAIEKVIKSTEEVKASLEKSEATLVELEGMSSELAAANYPVEKDASSVRELYNTLQESLSKRFADLGHADASQSSKEAIKKAFADSSAKLMEYCNETSRVVSSLTRRMSVTTEKQAEKLDDIMTTFSAEAPPLMEAVESANESQVAAEIFVNPLTSNTIFSCRLVYGECEKNLKSAVDINTAHIQALNGKSEMSAEQAKEIREAFEAFDKDKSGKLSVKEFQDGLMAMGIVLNDDESEAEFKKRDLDGSGTLSFDEFAEYILEQYQSGSSESDILSAFKGLCDGKATISEAEVKQWFPVQQEYMSTRLGEGGEYEGFVTTMFKV</sequence>
<reference evidence="7" key="1">
    <citation type="journal article" date="2023" name="Commun. Biol.">
        <title>Genome analysis of Parmales, the sister group of diatoms, reveals the evolutionary specialization of diatoms from phago-mixotrophs to photoautotrophs.</title>
        <authorList>
            <person name="Ban H."/>
            <person name="Sato S."/>
            <person name="Yoshikawa S."/>
            <person name="Yamada K."/>
            <person name="Nakamura Y."/>
            <person name="Ichinomiya M."/>
            <person name="Sato N."/>
            <person name="Blanc-Mathieu R."/>
            <person name="Endo H."/>
            <person name="Kuwata A."/>
            <person name="Ogata H."/>
        </authorList>
    </citation>
    <scope>NUCLEOTIDE SEQUENCE [LARGE SCALE GENOMIC DNA]</scope>
    <source>
        <strain evidence="7">NIES 3699</strain>
    </source>
</reference>
<dbReference type="InterPro" id="IPR036872">
    <property type="entry name" value="CH_dom_sf"/>
</dbReference>
<evidence type="ECO:0000259" key="4">
    <source>
        <dbReference type="PROSITE" id="PS50021"/>
    </source>
</evidence>
<dbReference type="SUPFAM" id="SSF47576">
    <property type="entry name" value="Calponin-homology domain, CH-domain"/>
    <property type="match status" value="1"/>
</dbReference>
<dbReference type="EMBL" id="BRXX01000343">
    <property type="protein sequence ID" value="GMI06185.1"/>
    <property type="molecule type" value="Genomic_DNA"/>
</dbReference>
<keyword evidence="7" id="KW-1185">Reference proteome</keyword>
<evidence type="ECO:0008006" key="8">
    <source>
        <dbReference type="Google" id="ProtNLM"/>
    </source>
</evidence>
<evidence type="ECO:0000259" key="5">
    <source>
        <dbReference type="PROSITE" id="PS50222"/>
    </source>
</evidence>
<dbReference type="InterPro" id="IPR002048">
    <property type="entry name" value="EF_hand_dom"/>
</dbReference>
<evidence type="ECO:0000256" key="1">
    <source>
        <dbReference type="ARBA" id="ARBA00022737"/>
    </source>
</evidence>
<evidence type="ECO:0000313" key="6">
    <source>
        <dbReference type="EMBL" id="GMI06185.1"/>
    </source>
</evidence>
<feature type="domain" description="EF-hand" evidence="5">
    <location>
        <begin position="766"/>
        <end position="801"/>
    </location>
</feature>
<dbReference type="SUPFAM" id="SSF47473">
    <property type="entry name" value="EF-hand"/>
    <property type="match status" value="1"/>
</dbReference>
<dbReference type="Gene3D" id="1.10.418.10">
    <property type="entry name" value="Calponin-like domain"/>
    <property type="match status" value="2"/>
</dbReference>
<dbReference type="PROSITE" id="PS50222">
    <property type="entry name" value="EF_HAND_2"/>
    <property type="match status" value="2"/>
</dbReference>
<dbReference type="InterPro" id="IPR001715">
    <property type="entry name" value="CH_dom"/>
</dbReference>
<accession>A0A9W7CAI8</accession>
<dbReference type="Pfam" id="PF00307">
    <property type="entry name" value="CH"/>
    <property type="match status" value="2"/>
</dbReference>
<evidence type="ECO:0000256" key="2">
    <source>
        <dbReference type="ARBA" id="ARBA00022837"/>
    </source>
</evidence>